<evidence type="ECO:0000313" key="7">
    <source>
        <dbReference type="EMBL" id="SFJ28686.1"/>
    </source>
</evidence>
<keyword evidence="4 6" id="KW-1133">Transmembrane helix</keyword>
<proteinExistence type="predicted"/>
<evidence type="ECO:0000256" key="5">
    <source>
        <dbReference type="ARBA" id="ARBA00023136"/>
    </source>
</evidence>
<evidence type="ECO:0000256" key="4">
    <source>
        <dbReference type="ARBA" id="ARBA00022989"/>
    </source>
</evidence>
<dbReference type="RefSeq" id="WP_092372679.1">
    <property type="nucleotide sequence ID" value="NZ_FORX01000002.1"/>
</dbReference>
<evidence type="ECO:0000256" key="3">
    <source>
        <dbReference type="ARBA" id="ARBA00022692"/>
    </source>
</evidence>
<dbReference type="PANTHER" id="PTHR30086">
    <property type="entry name" value="ARGININE EXPORTER PROTEIN ARGO"/>
    <property type="match status" value="1"/>
</dbReference>
<feature type="transmembrane region" description="Helical" evidence="6">
    <location>
        <begin position="6"/>
        <end position="24"/>
    </location>
</feature>
<evidence type="ECO:0000256" key="1">
    <source>
        <dbReference type="ARBA" id="ARBA00004651"/>
    </source>
</evidence>
<protein>
    <submittedName>
        <fullName evidence="7">Resistance to homoserine/threonine (RhtB) family protein</fullName>
    </submittedName>
</protein>
<feature type="transmembrane region" description="Helical" evidence="6">
    <location>
        <begin position="36"/>
        <end position="55"/>
    </location>
</feature>
<gene>
    <name evidence="7" type="ORF">SAMN04488082_102211</name>
</gene>
<dbReference type="EMBL" id="FORX01000002">
    <property type="protein sequence ID" value="SFJ28686.1"/>
    <property type="molecule type" value="Genomic_DNA"/>
</dbReference>
<dbReference type="GO" id="GO:0005886">
    <property type="term" value="C:plasma membrane"/>
    <property type="evidence" value="ECO:0007669"/>
    <property type="project" value="UniProtKB-SubCell"/>
</dbReference>
<sequence>MDNGFWQVFAVGVAVAVAPGPDFFMVLRNSLSRGRLAGVMTALGIGSALVVHVVYSVLGLALVIASSPAVFGLIRICGAIYLLYIAGRCLFGKKAAMPDACVQVDAAEGRDSVLRGWREGFWCNLLNPKAALFFLSIFSQFMTPATPNFLRWVYGAEVIVIVTAWFTLLALFLSTGRMRGMYAGVARWIDGGVGVIFGGVGCSILVQEARRVL</sequence>
<dbReference type="PANTHER" id="PTHR30086:SF20">
    <property type="entry name" value="ARGININE EXPORTER PROTEIN ARGO-RELATED"/>
    <property type="match status" value="1"/>
</dbReference>
<dbReference type="OrthoDB" id="9807053at2"/>
<keyword evidence="8" id="KW-1185">Reference proteome</keyword>
<keyword evidence="3 6" id="KW-0812">Transmembrane</keyword>
<evidence type="ECO:0000256" key="6">
    <source>
        <dbReference type="SAM" id="Phobius"/>
    </source>
</evidence>
<dbReference type="AlphaFoldDB" id="A0A1I3Q6D5"/>
<dbReference type="Proteomes" id="UP000198635">
    <property type="component" value="Unassembled WGS sequence"/>
</dbReference>
<dbReference type="Pfam" id="PF01810">
    <property type="entry name" value="LysE"/>
    <property type="match status" value="1"/>
</dbReference>
<organism evidence="7 8">
    <name type="scientific">Desulfomicrobium apsheronum</name>
    <dbReference type="NCBI Taxonomy" id="52560"/>
    <lineage>
        <taxon>Bacteria</taxon>
        <taxon>Pseudomonadati</taxon>
        <taxon>Thermodesulfobacteriota</taxon>
        <taxon>Desulfovibrionia</taxon>
        <taxon>Desulfovibrionales</taxon>
        <taxon>Desulfomicrobiaceae</taxon>
        <taxon>Desulfomicrobium</taxon>
    </lineage>
</organism>
<dbReference type="PIRSF" id="PIRSF006324">
    <property type="entry name" value="LeuE"/>
    <property type="match status" value="1"/>
</dbReference>
<accession>A0A1I3Q6D5</accession>
<evidence type="ECO:0000256" key="2">
    <source>
        <dbReference type="ARBA" id="ARBA00022475"/>
    </source>
</evidence>
<reference evidence="8" key="1">
    <citation type="submission" date="2016-10" db="EMBL/GenBank/DDBJ databases">
        <authorList>
            <person name="Varghese N."/>
            <person name="Submissions S."/>
        </authorList>
    </citation>
    <scope>NUCLEOTIDE SEQUENCE [LARGE SCALE GENOMIC DNA]</scope>
    <source>
        <strain evidence="8">DSM 5918</strain>
    </source>
</reference>
<dbReference type="GO" id="GO:0015171">
    <property type="term" value="F:amino acid transmembrane transporter activity"/>
    <property type="evidence" value="ECO:0007669"/>
    <property type="project" value="TreeGrafter"/>
</dbReference>
<feature type="transmembrane region" description="Helical" evidence="6">
    <location>
        <begin position="61"/>
        <end position="84"/>
    </location>
</feature>
<feature type="transmembrane region" description="Helical" evidence="6">
    <location>
        <begin position="185"/>
        <end position="206"/>
    </location>
</feature>
<keyword evidence="5 6" id="KW-0472">Membrane</keyword>
<comment type="subcellular location">
    <subcellularLocation>
        <location evidence="1">Cell membrane</location>
        <topology evidence="1">Multi-pass membrane protein</topology>
    </subcellularLocation>
</comment>
<name>A0A1I3Q6D5_9BACT</name>
<feature type="transmembrane region" description="Helical" evidence="6">
    <location>
        <begin position="153"/>
        <end position="173"/>
    </location>
</feature>
<evidence type="ECO:0000313" key="8">
    <source>
        <dbReference type="Proteomes" id="UP000198635"/>
    </source>
</evidence>
<dbReference type="InterPro" id="IPR001123">
    <property type="entry name" value="LeuE-type"/>
</dbReference>
<keyword evidence="2" id="KW-1003">Cell membrane</keyword>